<dbReference type="KEGG" id="nsg:H3L94_09100"/>
<dbReference type="EMBL" id="CP059567">
    <property type="protein sequence ID" value="QMT40002.1"/>
    <property type="molecule type" value="Genomic_DNA"/>
</dbReference>
<proteinExistence type="predicted"/>
<dbReference type="RefSeq" id="WP_182121760.1">
    <property type="nucleotide sequence ID" value="NZ_CP059567.1"/>
</dbReference>
<sequence length="751" mass="80109">MSRNIVELIARFRDNASQGLRRLERETQRTAQMQSRAWAQAGRQHQQIYGAYARLGIRSEHQIRREIQQTQAAYNRLSRVGTLSQRELARAAEATRNKIRQLNNELGQGVAQSSRWQRAVGGGRRLVGGAVTAGAALTAGAYVMAQPVRRTMDYDTELRHATNTMYAGKSLAEKQAGMAKIHQSVSAAAHTGGRSREETLAAMNTMAASGTMSDEAVLRLLPTVMRTSAAANADGEQIATLVSKALQAGFTESDIPALLDRAMQSGVDGGFELRDMARWLPQQLAAMKNAGMAPTLDNFSALLNANQLSFMTSGSADEAGNNLVNLLAKINSQETITKARGITINGQKGFDFTKEMNSRQAEGMNSLDALVDIVRELVSKDERSRELAQKLNAAQGDEAKMALLESQKALVDGTAVGQLISDRQALMALLALANNPQAAARLQQGQANAARSVNNAYDFVAQGSGFRVEQSKVTLRDAEYGAFNAATDKLADGTQALSDWARQNPETAQAAVGAGYGAGAIMAGAGLWHTGSMLRSMASGATAASASARAAATATQAAATAQAAAQGSRWSRMMPRGGAFGAMAWATLPLSAMYDVTQWAGERDKYGERAEAIRKHTAWLNPISDYLRGDVEAQALRRRAGMSPDHARAYVDHMRGQGKDPAAGDPEMAQIMAQFGLAVDTYQQAGDQYMQAVADNQTAAQQLNEAAEKVGAAAARMLTAAGTPIPITVTVQNGNIAAYLNQAAARDGRRN</sequence>
<evidence type="ECO:0000259" key="1">
    <source>
        <dbReference type="Pfam" id="PF10145"/>
    </source>
</evidence>
<accession>A0A7D7RM88</accession>
<evidence type="ECO:0000313" key="2">
    <source>
        <dbReference type="EMBL" id="QMT40002.1"/>
    </source>
</evidence>
<dbReference type="AlphaFoldDB" id="A0A7D7RM88"/>
<name>A0A7D7RM88_9NEIS</name>
<dbReference type="Proteomes" id="UP000514752">
    <property type="component" value="Chromosome"/>
</dbReference>
<dbReference type="Pfam" id="PF10145">
    <property type="entry name" value="PhageMin_Tail"/>
    <property type="match status" value="1"/>
</dbReference>
<protein>
    <submittedName>
        <fullName evidence="2">Phage tail tape measure protein</fullName>
    </submittedName>
</protein>
<evidence type="ECO:0000313" key="3">
    <source>
        <dbReference type="Proteomes" id="UP000514752"/>
    </source>
</evidence>
<reference evidence="2 3" key="1">
    <citation type="submission" date="2020-07" db="EMBL/GenBank/DDBJ databases">
        <title>Genomic diversity of species in the Neisseriaceae family.</title>
        <authorList>
            <person name="Vincent A.T."/>
            <person name="Bernet E."/>
            <person name="Veyrier F.J."/>
        </authorList>
    </citation>
    <scope>NUCLEOTIDE SEQUENCE [LARGE SCALE GENOMIC DNA]</scope>
    <source>
        <strain evidence="2 3">DSM 22244</strain>
    </source>
</reference>
<gene>
    <name evidence="2" type="ORF">H3L94_09100</name>
</gene>
<organism evidence="2 3">
    <name type="scientific">Neisseria shayeganii</name>
    <dbReference type="NCBI Taxonomy" id="607712"/>
    <lineage>
        <taxon>Bacteria</taxon>
        <taxon>Pseudomonadati</taxon>
        <taxon>Pseudomonadota</taxon>
        <taxon>Betaproteobacteria</taxon>
        <taxon>Neisseriales</taxon>
        <taxon>Neisseriaceae</taxon>
        <taxon>Neisseria</taxon>
    </lineage>
</organism>
<feature type="domain" description="Phage tail tape measure protein" evidence="1">
    <location>
        <begin position="210"/>
        <end position="391"/>
    </location>
</feature>
<dbReference type="InterPro" id="IPR010090">
    <property type="entry name" value="Phage_tape_meas"/>
</dbReference>